<evidence type="ECO:0000313" key="1">
    <source>
        <dbReference type="EMBL" id="KAK5839143.1"/>
    </source>
</evidence>
<protein>
    <submittedName>
        <fullName evidence="1">Uncharacterized protein</fullName>
    </submittedName>
</protein>
<evidence type="ECO:0000313" key="2">
    <source>
        <dbReference type="Proteomes" id="UP001358586"/>
    </source>
</evidence>
<keyword evidence="2" id="KW-1185">Reference proteome</keyword>
<accession>A0ABR0QIR8</accession>
<dbReference type="Proteomes" id="UP001358586">
    <property type="component" value="Chromosome 3"/>
</dbReference>
<comment type="caution">
    <text evidence="1">The sequence shown here is derived from an EMBL/GenBank/DDBJ whole genome shotgun (WGS) entry which is preliminary data.</text>
</comment>
<organism evidence="1 2">
    <name type="scientific">Gossypium arboreum</name>
    <name type="common">Tree cotton</name>
    <name type="synonym">Gossypium nanking</name>
    <dbReference type="NCBI Taxonomy" id="29729"/>
    <lineage>
        <taxon>Eukaryota</taxon>
        <taxon>Viridiplantae</taxon>
        <taxon>Streptophyta</taxon>
        <taxon>Embryophyta</taxon>
        <taxon>Tracheophyta</taxon>
        <taxon>Spermatophyta</taxon>
        <taxon>Magnoliopsida</taxon>
        <taxon>eudicotyledons</taxon>
        <taxon>Gunneridae</taxon>
        <taxon>Pentapetalae</taxon>
        <taxon>rosids</taxon>
        <taxon>malvids</taxon>
        <taxon>Malvales</taxon>
        <taxon>Malvaceae</taxon>
        <taxon>Malvoideae</taxon>
        <taxon>Gossypium</taxon>
    </lineage>
</organism>
<name>A0ABR0QIR8_GOSAR</name>
<sequence length="73" mass="8253">MHYRQSDVRIEMAHPNENFHFNLSLEHAGASSSGGQHNEVDLFVEWSTDRPENFGNAIHQGVYVPLDQNVFAG</sequence>
<gene>
    <name evidence="1" type="ORF">PVK06_007908</name>
</gene>
<reference evidence="1 2" key="1">
    <citation type="submission" date="2023-03" db="EMBL/GenBank/DDBJ databases">
        <title>WGS of Gossypium arboreum.</title>
        <authorList>
            <person name="Yu D."/>
        </authorList>
    </citation>
    <scope>NUCLEOTIDE SEQUENCE [LARGE SCALE GENOMIC DNA]</scope>
    <source>
        <tissue evidence="1">Leaf</tissue>
    </source>
</reference>
<proteinExistence type="predicted"/>
<dbReference type="EMBL" id="JARKNE010000003">
    <property type="protein sequence ID" value="KAK5839143.1"/>
    <property type="molecule type" value="Genomic_DNA"/>
</dbReference>